<feature type="domain" description="Cytochrome c" evidence="8">
    <location>
        <begin position="172"/>
        <end position="251"/>
    </location>
</feature>
<keyword evidence="5 6" id="KW-0408">Iron</keyword>
<sequence length="252" mass="24994">MSNENKMAPAQIIKVLVGIIVFVVVAIYLLAKLATSGFDVNAEVMTKEAVAARLKPVGDSVAGDPPGSRTGEGIYKALCASCHAAGLAGSPKFGDAAAWAPRIAKGEATLFTHAIGGFNAMPARGGGADLTDDEVKRAVVYMANNGGAKFAEPAAGAAAGASAPAGAVAAADPAVVGKKVYDAACVACHAAGVAGAPKFGDKAAWAPRIAKGEDALVASGIKGLNAMPPKGTFAGPDAEFKAAVQYMVNAAK</sequence>
<organism evidence="9 10">
    <name type="scientific">Crenobacter intestini</name>
    <dbReference type="NCBI Taxonomy" id="2563443"/>
    <lineage>
        <taxon>Bacteria</taxon>
        <taxon>Pseudomonadati</taxon>
        <taxon>Pseudomonadota</taxon>
        <taxon>Betaproteobacteria</taxon>
        <taxon>Neisseriales</taxon>
        <taxon>Neisseriaceae</taxon>
        <taxon>Crenobacter</taxon>
    </lineage>
</organism>
<keyword evidence="2 6" id="KW-0349">Heme</keyword>
<evidence type="ECO:0000259" key="8">
    <source>
        <dbReference type="PROSITE" id="PS51007"/>
    </source>
</evidence>
<evidence type="ECO:0000256" key="6">
    <source>
        <dbReference type="PROSITE-ProRule" id="PRU00433"/>
    </source>
</evidence>
<dbReference type="PANTHER" id="PTHR40942">
    <property type="match status" value="1"/>
</dbReference>
<evidence type="ECO:0000313" key="10">
    <source>
        <dbReference type="Proteomes" id="UP000308891"/>
    </source>
</evidence>
<dbReference type="PRINTS" id="PR00607">
    <property type="entry name" value="CYTCHROMECIE"/>
</dbReference>
<feature type="domain" description="Cytochrome c" evidence="8">
    <location>
        <begin position="66"/>
        <end position="146"/>
    </location>
</feature>
<protein>
    <submittedName>
        <fullName evidence="9">Cytochrome c5 family protein</fullName>
    </submittedName>
</protein>
<dbReference type="RefSeq" id="WP_136555029.1">
    <property type="nucleotide sequence ID" value="NZ_STGJ01000017.1"/>
</dbReference>
<dbReference type="GO" id="GO:0020037">
    <property type="term" value="F:heme binding"/>
    <property type="evidence" value="ECO:0007669"/>
    <property type="project" value="InterPro"/>
</dbReference>
<gene>
    <name evidence="9" type="ORF">E5K04_13565</name>
</gene>
<proteinExistence type="predicted"/>
<dbReference type="Proteomes" id="UP000308891">
    <property type="component" value="Unassembled WGS sequence"/>
</dbReference>
<dbReference type="SUPFAM" id="SSF46626">
    <property type="entry name" value="Cytochrome c"/>
    <property type="match status" value="2"/>
</dbReference>
<dbReference type="InterPro" id="IPR036909">
    <property type="entry name" value="Cyt_c-like_dom_sf"/>
</dbReference>
<dbReference type="Pfam" id="PF13442">
    <property type="entry name" value="Cytochrome_CBB3"/>
    <property type="match status" value="2"/>
</dbReference>
<keyword evidence="7" id="KW-0472">Membrane</keyword>
<evidence type="ECO:0000313" key="9">
    <source>
        <dbReference type="EMBL" id="TIC79564.1"/>
    </source>
</evidence>
<dbReference type="OrthoDB" id="9814708at2"/>
<dbReference type="AlphaFoldDB" id="A0A4T0ULI9"/>
<dbReference type="InterPro" id="IPR009056">
    <property type="entry name" value="Cyt_c-like_dom"/>
</dbReference>
<evidence type="ECO:0000256" key="5">
    <source>
        <dbReference type="ARBA" id="ARBA00023004"/>
    </source>
</evidence>
<dbReference type="PROSITE" id="PS51007">
    <property type="entry name" value="CYTC"/>
    <property type="match status" value="2"/>
</dbReference>
<evidence type="ECO:0000256" key="4">
    <source>
        <dbReference type="ARBA" id="ARBA00022982"/>
    </source>
</evidence>
<dbReference type="GO" id="GO:0009055">
    <property type="term" value="F:electron transfer activity"/>
    <property type="evidence" value="ECO:0007669"/>
    <property type="project" value="InterPro"/>
</dbReference>
<reference evidence="9 10" key="1">
    <citation type="submission" date="2019-04" db="EMBL/GenBank/DDBJ databases">
        <title>Crenobacter sp. nov.</title>
        <authorList>
            <person name="Shi S."/>
        </authorList>
    </citation>
    <scope>NUCLEOTIDE SEQUENCE [LARGE SCALE GENOMIC DNA]</scope>
    <source>
        <strain evidence="9 10">GY 70310</strain>
    </source>
</reference>
<accession>A0A4T0ULI9</accession>
<keyword evidence="7" id="KW-1133">Transmembrane helix</keyword>
<keyword evidence="10" id="KW-1185">Reference proteome</keyword>
<name>A0A4T0ULI9_9NEIS</name>
<dbReference type="EMBL" id="STGJ01000017">
    <property type="protein sequence ID" value="TIC79564.1"/>
    <property type="molecule type" value="Genomic_DNA"/>
</dbReference>
<feature type="transmembrane region" description="Helical" evidence="7">
    <location>
        <begin position="12"/>
        <end position="31"/>
    </location>
</feature>
<dbReference type="PANTHER" id="PTHR40942:SF4">
    <property type="entry name" value="CYTOCHROME C5"/>
    <property type="match status" value="1"/>
</dbReference>
<evidence type="ECO:0000256" key="2">
    <source>
        <dbReference type="ARBA" id="ARBA00022617"/>
    </source>
</evidence>
<keyword evidence="4" id="KW-0249">Electron transport</keyword>
<evidence type="ECO:0000256" key="3">
    <source>
        <dbReference type="ARBA" id="ARBA00022723"/>
    </source>
</evidence>
<keyword evidence="7" id="KW-0812">Transmembrane</keyword>
<dbReference type="InterPro" id="IPR002323">
    <property type="entry name" value="Cyt_CIE"/>
</dbReference>
<keyword evidence="3 6" id="KW-0479">Metal-binding</keyword>
<dbReference type="GO" id="GO:0005506">
    <property type="term" value="F:iron ion binding"/>
    <property type="evidence" value="ECO:0007669"/>
    <property type="project" value="InterPro"/>
</dbReference>
<comment type="caution">
    <text evidence="9">The sequence shown here is derived from an EMBL/GenBank/DDBJ whole genome shotgun (WGS) entry which is preliminary data.</text>
</comment>
<keyword evidence="1" id="KW-0813">Transport</keyword>
<evidence type="ECO:0000256" key="1">
    <source>
        <dbReference type="ARBA" id="ARBA00022448"/>
    </source>
</evidence>
<dbReference type="Gene3D" id="1.10.760.10">
    <property type="entry name" value="Cytochrome c-like domain"/>
    <property type="match status" value="2"/>
</dbReference>
<evidence type="ECO:0000256" key="7">
    <source>
        <dbReference type="SAM" id="Phobius"/>
    </source>
</evidence>